<protein>
    <submittedName>
        <fullName evidence="2">Fructosamine-3-kinase</fullName>
    </submittedName>
</protein>
<dbReference type="OrthoDB" id="187119at2"/>
<dbReference type="InterPro" id="IPR051678">
    <property type="entry name" value="AGP_Transferase"/>
</dbReference>
<dbReference type="Pfam" id="PF01636">
    <property type="entry name" value="APH"/>
    <property type="match status" value="1"/>
</dbReference>
<evidence type="ECO:0000313" key="3">
    <source>
        <dbReference type="Proteomes" id="UP000295662"/>
    </source>
</evidence>
<dbReference type="SUPFAM" id="SSF56112">
    <property type="entry name" value="Protein kinase-like (PK-like)"/>
    <property type="match status" value="1"/>
</dbReference>
<dbReference type="PANTHER" id="PTHR21310">
    <property type="entry name" value="AMINOGLYCOSIDE PHOSPHOTRANSFERASE-RELATED-RELATED"/>
    <property type="match status" value="1"/>
</dbReference>
<dbReference type="InterPro" id="IPR002575">
    <property type="entry name" value="Aminoglycoside_PTrfase"/>
</dbReference>
<dbReference type="PANTHER" id="PTHR21310:SF15">
    <property type="entry name" value="AMINOGLYCOSIDE PHOSPHOTRANSFERASE DOMAIN-CONTAINING PROTEIN"/>
    <property type="match status" value="1"/>
</dbReference>
<dbReference type="Gene3D" id="3.90.1200.10">
    <property type="match status" value="1"/>
</dbReference>
<organism evidence="2 3">
    <name type="scientific">Prosthecobacter fusiformis</name>
    <dbReference type="NCBI Taxonomy" id="48464"/>
    <lineage>
        <taxon>Bacteria</taxon>
        <taxon>Pseudomonadati</taxon>
        <taxon>Verrucomicrobiota</taxon>
        <taxon>Verrucomicrobiia</taxon>
        <taxon>Verrucomicrobiales</taxon>
        <taxon>Verrucomicrobiaceae</taxon>
        <taxon>Prosthecobacter</taxon>
    </lineage>
</organism>
<keyword evidence="2" id="KW-0808">Transferase</keyword>
<dbReference type="Proteomes" id="UP000295662">
    <property type="component" value="Unassembled WGS sequence"/>
</dbReference>
<reference evidence="2 3" key="1">
    <citation type="submission" date="2019-03" db="EMBL/GenBank/DDBJ databases">
        <title>Genomic Encyclopedia of Archaeal and Bacterial Type Strains, Phase II (KMG-II): from individual species to whole genera.</title>
        <authorList>
            <person name="Goeker M."/>
        </authorList>
    </citation>
    <scope>NUCLEOTIDE SEQUENCE [LARGE SCALE GENOMIC DNA]</scope>
    <source>
        <strain evidence="2 3">ATCC 25309</strain>
    </source>
</reference>
<dbReference type="GO" id="GO:0016301">
    <property type="term" value="F:kinase activity"/>
    <property type="evidence" value="ECO:0007669"/>
    <property type="project" value="UniProtKB-KW"/>
</dbReference>
<evidence type="ECO:0000259" key="1">
    <source>
        <dbReference type="Pfam" id="PF01636"/>
    </source>
</evidence>
<accession>A0A4R7RMJ2</accession>
<proteinExistence type="predicted"/>
<dbReference type="EMBL" id="SOCA01000008">
    <property type="protein sequence ID" value="TDU66630.1"/>
    <property type="molecule type" value="Genomic_DNA"/>
</dbReference>
<name>A0A4R7RMJ2_9BACT</name>
<keyword evidence="2" id="KW-0418">Kinase</keyword>
<gene>
    <name evidence="2" type="ORF">EI77_03725</name>
</gene>
<comment type="caution">
    <text evidence="2">The sequence shown here is derived from an EMBL/GenBank/DDBJ whole genome shotgun (WGS) entry which is preliminary data.</text>
</comment>
<dbReference type="InterPro" id="IPR011009">
    <property type="entry name" value="Kinase-like_dom_sf"/>
</dbReference>
<evidence type="ECO:0000313" key="2">
    <source>
        <dbReference type="EMBL" id="TDU66630.1"/>
    </source>
</evidence>
<sequence>MIMIQELPPVSSVPLREKVYYWKCDRPAAFHGTEVQSSAADLHPQVLALLQARQPGLTIDLKDGGGQGNHRTFVARIGSSDVFVRIEDGPERDDYIETESRIQEAVRALGVKTPRVIDVDASRCEVPFAWQLMEAVPHPDLNHWHKQGRLDLPRMAREIGAAVARWQDVPVEHYGPFQSGNNGLKGFHLTYASYFKLNLETHLDFLTRREFLLPDQADEIRQVIQDHETLLDLACGCLVHKDLALWNILGTEDEIAAFIDWDDAISGDPLDDLSLLGCFYDGTVITQALAGYTRIKPLPLDYRRRFWLHLLRNMIVKAVIRVGAGYFDRTDGFFLIGSGSSGADLRQLTLDRIQTAVSGLREDRKLATLP</sequence>
<keyword evidence="3" id="KW-1185">Reference proteome</keyword>
<dbReference type="AlphaFoldDB" id="A0A4R7RMJ2"/>
<feature type="domain" description="Aminoglycoside phosphotransferase" evidence="1">
    <location>
        <begin position="66"/>
        <end position="277"/>
    </location>
</feature>